<reference evidence="6" key="4">
    <citation type="journal article" date="2018" name="Nat. Plants">
        <title>Whole-genome landscape of Medicago truncatula symbiotic genes.</title>
        <authorList>
            <person name="Pecrix Y."/>
            <person name="Staton S.E."/>
            <person name="Sallet E."/>
            <person name="Lelandais-Briere C."/>
            <person name="Moreau S."/>
            <person name="Carrere S."/>
            <person name="Blein T."/>
            <person name="Jardinaud M.F."/>
            <person name="Latrasse D."/>
            <person name="Zouine M."/>
            <person name="Zahm M."/>
            <person name="Kreplak J."/>
            <person name="Mayjonade B."/>
            <person name="Satge C."/>
            <person name="Perez M."/>
            <person name="Cauet S."/>
            <person name="Marande W."/>
            <person name="Chantry-Darmon C."/>
            <person name="Lopez-Roques C."/>
            <person name="Bouchez O."/>
            <person name="Berard A."/>
            <person name="Debelle F."/>
            <person name="Munos S."/>
            <person name="Bendahmane A."/>
            <person name="Berges H."/>
            <person name="Niebel A."/>
            <person name="Buitink J."/>
            <person name="Frugier F."/>
            <person name="Benhamed M."/>
            <person name="Crespi M."/>
            <person name="Gouzy J."/>
            <person name="Gamas P."/>
        </authorList>
    </citation>
    <scope>NUCLEOTIDE SEQUENCE [LARGE SCALE GENOMIC DNA]</scope>
    <source>
        <strain evidence="6">cv. Jemalong A17</strain>
    </source>
</reference>
<reference evidence="2 5" key="1">
    <citation type="journal article" date="2011" name="Nature">
        <title>The Medicago genome provides insight into the evolution of rhizobial symbioses.</title>
        <authorList>
            <person name="Young N.D."/>
            <person name="Debelle F."/>
            <person name="Oldroyd G.E."/>
            <person name="Geurts R."/>
            <person name="Cannon S.B."/>
            <person name="Udvardi M.K."/>
            <person name="Benedito V.A."/>
            <person name="Mayer K.F."/>
            <person name="Gouzy J."/>
            <person name="Schoof H."/>
            <person name="Van de Peer Y."/>
            <person name="Proost S."/>
            <person name="Cook D.R."/>
            <person name="Meyers B.C."/>
            <person name="Spannagl M."/>
            <person name="Cheung F."/>
            <person name="De Mita S."/>
            <person name="Krishnakumar V."/>
            <person name="Gundlach H."/>
            <person name="Zhou S."/>
            <person name="Mudge J."/>
            <person name="Bharti A.K."/>
            <person name="Murray J.D."/>
            <person name="Naoumkina M.A."/>
            <person name="Rosen B."/>
            <person name="Silverstein K.A."/>
            <person name="Tang H."/>
            <person name="Rombauts S."/>
            <person name="Zhao P.X."/>
            <person name="Zhou P."/>
            <person name="Barbe V."/>
            <person name="Bardou P."/>
            <person name="Bechner M."/>
            <person name="Bellec A."/>
            <person name="Berger A."/>
            <person name="Berges H."/>
            <person name="Bidwell S."/>
            <person name="Bisseling T."/>
            <person name="Choisne N."/>
            <person name="Couloux A."/>
            <person name="Denny R."/>
            <person name="Deshpande S."/>
            <person name="Dai X."/>
            <person name="Doyle J.J."/>
            <person name="Dudez A.M."/>
            <person name="Farmer A.D."/>
            <person name="Fouteau S."/>
            <person name="Franken C."/>
            <person name="Gibelin C."/>
            <person name="Gish J."/>
            <person name="Goldstein S."/>
            <person name="Gonzalez A.J."/>
            <person name="Green P.J."/>
            <person name="Hallab A."/>
            <person name="Hartog M."/>
            <person name="Hua A."/>
            <person name="Humphray S.J."/>
            <person name="Jeong D.H."/>
            <person name="Jing Y."/>
            <person name="Jocker A."/>
            <person name="Kenton S.M."/>
            <person name="Kim D.J."/>
            <person name="Klee K."/>
            <person name="Lai H."/>
            <person name="Lang C."/>
            <person name="Lin S."/>
            <person name="Macmil S.L."/>
            <person name="Magdelenat G."/>
            <person name="Matthews L."/>
            <person name="McCorrison J."/>
            <person name="Monaghan E.L."/>
            <person name="Mun J.H."/>
            <person name="Najar F.Z."/>
            <person name="Nicholson C."/>
            <person name="Noirot C."/>
            <person name="O'Bleness M."/>
            <person name="Paule C.R."/>
            <person name="Poulain J."/>
            <person name="Prion F."/>
            <person name="Qin B."/>
            <person name="Qu C."/>
            <person name="Retzel E.F."/>
            <person name="Riddle C."/>
            <person name="Sallet E."/>
            <person name="Samain S."/>
            <person name="Samson N."/>
            <person name="Sanders I."/>
            <person name="Saurat O."/>
            <person name="Scarpelli C."/>
            <person name="Schiex T."/>
            <person name="Segurens B."/>
            <person name="Severin A.J."/>
            <person name="Sherrier D.J."/>
            <person name="Shi R."/>
            <person name="Sims S."/>
            <person name="Singer S.R."/>
            <person name="Sinharoy S."/>
            <person name="Sterck L."/>
            <person name="Viollet A."/>
            <person name="Wang B.B."/>
            <person name="Wang K."/>
            <person name="Wang M."/>
            <person name="Wang X."/>
            <person name="Warfsmann J."/>
            <person name="Weissenbach J."/>
            <person name="White D.D."/>
            <person name="White J.D."/>
            <person name="Wiley G.B."/>
            <person name="Wincker P."/>
            <person name="Xing Y."/>
            <person name="Yang L."/>
            <person name="Yao Z."/>
            <person name="Ying F."/>
            <person name="Zhai J."/>
            <person name="Zhou L."/>
            <person name="Zuber A."/>
            <person name="Denarie J."/>
            <person name="Dixon R.A."/>
            <person name="May G.D."/>
            <person name="Schwartz D.C."/>
            <person name="Rogers J."/>
            <person name="Quetier F."/>
            <person name="Town C.D."/>
            <person name="Roe B.A."/>
        </authorList>
    </citation>
    <scope>NUCLEOTIDE SEQUENCE [LARGE SCALE GENOMIC DNA]</scope>
    <source>
        <strain evidence="2">A17</strain>
        <strain evidence="4 5">cv. Jemalong A17</strain>
    </source>
</reference>
<dbReference type="PaxDb" id="3880-AES65477"/>
<feature type="compositionally biased region" description="Basic residues" evidence="1">
    <location>
        <begin position="73"/>
        <end position="84"/>
    </location>
</feature>
<evidence type="ECO:0000313" key="3">
    <source>
        <dbReference type="EMBL" id="RHN73543.1"/>
    </source>
</evidence>
<gene>
    <name evidence="4" type="primary">11438774</name>
    <name evidence="2" type="ordered locus">MTR_2g039890</name>
    <name evidence="3" type="ORF">MtrunA17_Chr2g0299631</name>
</gene>
<dbReference type="PANTHER" id="PTHR35277">
    <property type="entry name" value="OS09G0363700 PROTEIN"/>
    <property type="match status" value="1"/>
</dbReference>
<reference evidence="3" key="5">
    <citation type="journal article" date="2018" name="Nat. Plants">
        <title>Whole-genome landscape of Medicago truncatula symbiotic genes.</title>
        <authorList>
            <person name="Pecrix Y."/>
            <person name="Gamas P."/>
            <person name="Carrere S."/>
        </authorList>
    </citation>
    <scope>NUCLEOTIDE SEQUENCE</scope>
    <source>
        <tissue evidence="3">Leaves</tissue>
    </source>
</reference>
<dbReference type="AlphaFoldDB" id="G7IQ64"/>
<feature type="region of interest" description="Disordered" evidence="1">
    <location>
        <begin position="73"/>
        <end position="96"/>
    </location>
</feature>
<dbReference type="EnsemblPlants" id="AES65477">
    <property type="protein sequence ID" value="AES65477"/>
    <property type="gene ID" value="MTR_2g039890"/>
</dbReference>
<protein>
    <submittedName>
        <fullName evidence="2 4">Uncharacterized protein</fullName>
    </submittedName>
</protein>
<feature type="region of interest" description="Disordered" evidence="1">
    <location>
        <begin position="172"/>
        <end position="208"/>
    </location>
</feature>
<dbReference type="STRING" id="3880.G7IQ64"/>
<dbReference type="Proteomes" id="UP000002051">
    <property type="component" value="Chromosome 2"/>
</dbReference>
<dbReference type="KEGG" id="mtr:11438774"/>
<dbReference type="PANTHER" id="PTHR35277:SF7">
    <property type="entry name" value="BNAC03G13190D PROTEIN"/>
    <property type="match status" value="1"/>
</dbReference>
<dbReference type="Gramene" id="rna9367">
    <property type="protein sequence ID" value="RHN73543.1"/>
    <property type="gene ID" value="gene9367"/>
</dbReference>
<reference evidence="2 5" key="2">
    <citation type="journal article" date="2014" name="BMC Genomics">
        <title>An improved genome release (version Mt4.0) for the model legume Medicago truncatula.</title>
        <authorList>
            <person name="Tang H."/>
            <person name="Krishnakumar V."/>
            <person name="Bidwell S."/>
            <person name="Rosen B."/>
            <person name="Chan A."/>
            <person name="Zhou S."/>
            <person name="Gentzbittel L."/>
            <person name="Childs K.L."/>
            <person name="Yandell M."/>
            <person name="Gundlach H."/>
            <person name="Mayer K.F."/>
            <person name="Schwartz D.C."/>
            <person name="Town C.D."/>
        </authorList>
    </citation>
    <scope>GENOME REANNOTATION</scope>
    <source>
        <strain evidence="4 5">cv. Jemalong A17</strain>
    </source>
</reference>
<dbReference type="OMA" id="HDIRDEN"/>
<organism evidence="2 5">
    <name type="scientific">Medicago truncatula</name>
    <name type="common">Barrel medic</name>
    <name type="synonym">Medicago tribuloides</name>
    <dbReference type="NCBI Taxonomy" id="3880"/>
    <lineage>
        <taxon>Eukaryota</taxon>
        <taxon>Viridiplantae</taxon>
        <taxon>Streptophyta</taxon>
        <taxon>Embryophyta</taxon>
        <taxon>Tracheophyta</taxon>
        <taxon>Spermatophyta</taxon>
        <taxon>Magnoliopsida</taxon>
        <taxon>eudicotyledons</taxon>
        <taxon>Gunneridae</taxon>
        <taxon>Pentapetalae</taxon>
        <taxon>rosids</taxon>
        <taxon>fabids</taxon>
        <taxon>Fabales</taxon>
        <taxon>Fabaceae</taxon>
        <taxon>Papilionoideae</taxon>
        <taxon>50 kb inversion clade</taxon>
        <taxon>NPAAA clade</taxon>
        <taxon>Hologalegina</taxon>
        <taxon>IRL clade</taxon>
        <taxon>Trifolieae</taxon>
        <taxon>Medicago</taxon>
    </lineage>
</organism>
<dbReference type="ExpressionAtlas" id="G7IQ64">
    <property type="expression patterns" value="differential"/>
</dbReference>
<dbReference type="EMBL" id="PSQE01000002">
    <property type="protein sequence ID" value="RHN73543.1"/>
    <property type="molecule type" value="Genomic_DNA"/>
</dbReference>
<dbReference type="Proteomes" id="UP000265566">
    <property type="component" value="Chromosome 2"/>
</dbReference>
<dbReference type="eggNOG" id="ENOG502S1A3">
    <property type="taxonomic scope" value="Eukaryota"/>
</dbReference>
<sequence length="228" mass="26083">MTGWHLNPSCRILLRVSSCSSSNNCNKQNNKRINKKSTLVTMTKTTNSPSVKEARGPDLVERAKEEFEAILHPHKSSSHHHRETHGRNSDIDENTSLDDVKAPNVFERAKEEFEAIAQVFHHNNEASTHDIRDENQMAELKHKQNISSSSSETKTKKVNIFVKAKEEIKSIIHHDKSKHHHHDKETHGRSDDIDENTPSSEVKGPNVFERVKEEFEAVIEAIHPKKEK</sequence>
<evidence type="ECO:0000256" key="1">
    <source>
        <dbReference type="SAM" id="MobiDB-lite"/>
    </source>
</evidence>
<evidence type="ECO:0000313" key="2">
    <source>
        <dbReference type="EMBL" id="AES65477.1"/>
    </source>
</evidence>
<dbReference type="EMBL" id="CM001218">
    <property type="protein sequence ID" value="AES65477.1"/>
    <property type="molecule type" value="Genomic_DNA"/>
</dbReference>
<reference evidence="4" key="3">
    <citation type="submission" date="2015-04" db="UniProtKB">
        <authorList>
            <consortium name="EnsemblPlants"/>
        </authorList>
    </citation>
    <scope>IDENTIFICATION</scope>
    <source>
        <strain evidence="4">cv. Jemalong A17</strain>
    </source>
</reference>
<dbReference type="OrthoDB" id="1932113at2759"/>
<keyword evidence="5" id="KW-1185">Reference proteome</keyword>
<evidence type="ECO:0000313" key="5">
    <source>
        <dbReference type="Proteomes" id="UP000002051"/>
    </source>
</evidence>
<evidence type="ECO:0000313" key="4">
    <source>
        <dbReference type="EnsemblPlants" id="AES65477"/>
    </source>
</evidence>
<proteinExistence type="predicted"/>
<name>G7IQ64_MEDTR</name>
<accession>G7IQ64</accession>
<evidence type="ECO:0000313" key="6">
    <source>
        <dbReference type="Proteomes" id="UP000265566"/>
    </source>
</evidence>